<dbReference type="InterPro" id="IPR004148">
    <property type="entry name" value="BAR_dom"/>
</dbReference>
<dbReference type="EMBL" id="JADGJQ010000022">
    <property type="protein sequence ID" value="KAJ3179185.1"/>
    <property type="molecule type" value="Genomic_DNA"/>
</dbReference>
<keyword evidence="5" id="KW-1185">Reference proteome</keyword>
<evidence type="ECO:0000259" key="3">
    <source>
        <dbReference type="Pfam" id="PF16746"/>
    </source>
</evidence>
<gene>
    <name evidence="4" type="primary">ARHGAP42</name>
    <name evidence="4" type="ORF">HDU87_003144</name>
</gene>
<evidence type="ECO:0000313" key="5">
    <source>
        <dbReference type="Proteomes" id="UP001212152"/>
    </source>
</evidence>
<comment type="caution">
    <text evidence="4">The sequence shown here is derived from an EMBL/GenBank/DDBJ whole genome shotgun (WGS) entry which is preliminary data.</text>
</comment>
<dbReference type="CDD" id="cd07307">
    <property type="entry name" value="BAR"/>
    <property type="match status" value="1"/>
</dbReference>
<dbReference type="InterPro" id="IPR027267">
    <property type="entry name" value="AH/BAR_dom_sf"/>
</dbReference>
<dbReference type="Pfam" id="PF16746">
    <property type="entry name" value="BAR_3"/>
    <property type="match status" value="1"/>
</dbReference>
<dbReference type="Gene3D" id="1.20.1270.60">
    <property type="entry name" value="Arfaptin homology (AH) domain/BAR domain"/>
    <property type="match status" value="1"/>
</dbReference>
<protein>
    <submittedName>
        <fullName evidence="4">Rho GTPase-activating protein 42</fullName>
    </submittedName>
</protein>
<sequence>MVHTIPLGDAFGDSPAFQSSIHISEASLNNVDSSIKKMTSIADRIVDLTKDYSAKFTALAEELQAVGGNENDPSYEVVGQQVFKDIERSRMIAASQFKDTFIDPLTQFAVTEIHSAKKVGKEYQSAQDTYLNAMGKYMSKRPSDKGIEESVRDVVEARKAFHLKAVEYGIRLNDVDVKRKYEVMERIISLAYTNSSFYHQGYDAFKDIEPSMRDLTGTAAFRSGA</sequence>
<evidence type="ECO:0000313" key="4">
    <source>
        <dbReference type="EMBL" id="KAJ3179185.1"/>
    </source>
</evidence>
<accession>A0AAD5TL31</accession>
<dbReference type="InterPro" id="IPR045258">
    <property type="entry name" value="ACAP1/2/3-like"/>
</dbReference>
<proteinExistence type="predicted"/>
<reference evidence="4" key="1">
    <citation type="submission" date="2020-05" db="EMBL/GenBank/DDBJ databases">
        <title>Phylogenomic resolution of chytrid fungi.</title>
        <authorList>
            <person name="Stajich J.E."/>
            <person name="Amses K."/>
            <person name="Simmons R."/>
            <person name="Seto K."/>
            <person name="Myers J."/>
            <person name="Bonds A."/>
            <person name="Quandt C.A."/>
            <person name="Barry K."/>
            <person name="Liu P."/>
            <person name="Grigoriev I."/>
            <person name="Longcore J.E."/>
            <person name="James T.Y."/>
        </authorList>
    </citation>
    <scope>NUCLEOTIDE SEQUENCE</scope>
    <source>
        <strain evidence="4">JEL0379</strain>
    </source>
</reference>
<evidence type="ECO:0000256" key="2">
    <source>
        <dbReference type="ARBA" id="ARBA00022833"/>
    </source>
</evidence>
<dbReference type="GO" id="GO:0046872">
    <property type="term" value="F:metal ion binding"/>
    <property type="evidence" value="ECO:0007669"/>
    <property type="project" value="UniProtKB-KW"/>
</dbReference>
<organism evidence="4 5">
    <name type="scientific">Geranomyces variabilis</name>
    <dbReference type="NCBI Taxonomy" id="109894"/>
    <lineage>
        <taxon>Eukaryota</taxon>
        <taxon>Fungi</taxon>
        <taxon>Fungi incertae sedis</taxon>
        <taxon>Chytridiomycota</taxon>
        <taxon>Chytridiomycota incertae sedis</taxon>
        <taxon>Chytridiomycetes</taxon>
        <taxon>Spizellomycetales</taxon>
        <taxon>Powellomycetaceae</taxon>
        <taxon>Geranomyces</taxon>
    </lineage>
</organism>
<feature type="domain" description="BAR" evidence="3">
    <location>
        <begin position="6"/>
        <end position="216"/>
    </location>
</feature>
<keyword evidence="1" id="KW-0479">Metal-binding</keyword>
<dbReference type="PANTHER" id="PTHR23180:SF160">
    <property type="entry name" value="ADP-RIBOSYLATION FACTOR GTPASE-ACTIVATING PROTEIN EFFECTOR PROTEIN 1"/>
    <property type="match status" value="1"/>
</dbReference>
<keyword evidence="2" id="KW-0862">Zinc</keyword>
<dbReference type="PANTHER" id="PTHR23180">
    <property type="entry name" value="CENTAURIN/ARF"/>
    <property type="match status" value="1"/>
</dbReference>
<evidence type="ECO:0000256" key="1">
    <source>
        <dbReference type="ARBA" id="ARBA00022723"/>
    </source>
</evidence>
<name>A0AAD5TL31_9FUNG</name>
<dbReference type="AlphaFoldDB" id="A0AAD5TL31"/>
<dbReference type="SUPFAM" id="SSF103657">
    <property type="entry name" value="BAR/IMD domain-like"/>
    <property type="match status" value="1"/>
</dbReference>
<dbReference type="GO" id="GO:0005737">
    <property type="term" value="C:cytoplasm"/>
    <property type="evidence" value="ECO:0007669"/>
    <property type="project" value="InterPro"/>
</dbReference>
<dbReference type="Proteomes" id="UP001212152">
    <property type="component" value="Unassembled WGS sequence"/>
</dbReference>
<dbReference type="GO" id="GO:0005096">
    <property type="term" value="F:GTPase activator activity"/>
    <property type="evidence" value="ECO:0007669"/>
    <property type="project" value="InterPro"/>
</dbReference>